<name>A0A6J5J6V7_9BURK</name>
<protein>
    <recommendedName>
        <fullName evidence="5">Tfp pilus assembly protein PilX</fullName>
    </recommendedName>
</protein>
<feature type="transmembrane region" description="Helical" evidence="2">
    <location>
        <begin position="62"/>
        <end position="84"/>
    </location>
</feature>
<evidence type="ECO:0000313" key="3">
    <source>
        <dbReference type="EMBL" id="CAB3967350.1"/>
    </source>
</evidence>
<keyword evidence="2" id="KW-0472">Membrane</keyword>
<gene>
    <name evidence="3" type="ORF">BLA3211_04417</name>
</gene>
<sequence>MNGAGQYAAKRSRCVAAGDTHEPVATHGDEPLQAAGAEAPTTSRRAPHLRLRSARQDWHRDAGLALPAVIAVGAAVAALTGTWFEAALTESRRTRALSDRLVAFHAADAALAACTARLRRGSAPYVSERESHTEPDAWRRMPALAAAEAFAPFAGWPMAAQPPRCLIEAWRGVGPAGGRAYVVTARGVGAHASSAVWLQHQVALRDGHIVALHWRRVATVLR</sequence>
<feature type="compositionally biased region" description="Basic and acidic residues" evidence="1">
    <location>
        <begin position="21"/>
        <end position="30"/>
    </location>
</feature>
<evidence type="ECO:0000256" key="2">
    <source>
        <dbReference type="SAM" id="Phobius"/>
    </source>
</evidence>
<dbReference type="Proteomes" id="UP000494301">
    <property type="component" value="Unassembled WGS sequence"/>
</dbReference>
<proteinExistence type="predicted"/>
<organism evidence="3 4">
    <name type="scientific">Burkholderia aenigmatica</name>
    <dbReference type="NCBI Taxonomy" id="2015348"/>
    <lineage>
        <taxon>Bacteria</taxon>
        <taxon>Pseudomonadati</taxon>
        <taxon>Pseudomonadota</taxon>
        <taxon>Betaproteobacteria</taxon>
        <taxon>Burkholderiales</taxon>
        <taxon>Burkholderiaceae</taxon>
        <taxon>Burkholderia</taxon>
        <taxon>Burkholderia cepacia complex</taxon>
    </lineage>
</organism>
<dbReference type="EMBL" id="CABWIL020000016">
    <property type="protein sequence ID" value="CAB3967350.1"/>
    <property type="molecule type" value="Genomic_DNA"/>
</dbReference>
<reference evidence="3 4" key="1">
    <citation type="submission" date="2020-04" db="EMBL/GenBank/DDBJ databases">
        <authorList>
            <person name="Depoorter E."/>
        </authorList>
    </citation>
    <scope>NUCLEOTIDE SEQUENCE [LARGE SCALE GENOMIC DNA]</scope>
    <source>
        <strain evidence="3 4">BCC0217</strain>
    </source>
</reference>
<evidence type="ECO:0000313" key="4">
    <source>
        <dbReference type="Proteomes" id="UP000494301"/>
    </source>
</evidence>
<keyword evidence="2" id="KW-0812">Transmembrane</keyword>
<evidence type="ECO:0000256" key="1">
    <source>
        <dbReference type="SAM" id="MobiDB-lite"/>
    </source>
</evidence>
<accession>A0A6J5J6V7</accession>
<dbReference type="AlphaFoldDB" id="A0A6J5J6V7"/>
<evidence type="ECO:0008006" key="5">
    <source>
        <dbReference type="Google" id="ProtNLM"/>
    </source>
</evidence>
<keyword evidence="2" id="KW-1133">Transmembrane helix</keyword>
<feature type="region of interest" description="Disordered" evidence="1">
    <location>
        <begin position="21"/>
        <end position="46"/>
    </location>
</feature>